<gene>
    <name evidence="1" type="ORF">MTO99_18395</name>
</gene>
<reference evidence="1 2" key="1">
    <citation type="submission" date="2022-03" db="EMBL/GenBank/DDBJ databases">
        <title>Mucilaginibacter sp. isolated from the gut of Protaetia brevitarsis seulensis larvae.</title>
        <authorList>
            <person name="Won M."/>
            <person name="Kim S.-J."/>
            <person name="Kwon S.-W."/>
        </authorList>
    </citation>
    <scope>NUCLEOTIDE SEQUENCE [LARGE SCALE GENOMIC DNA]</scope>
    <source>
        <strain evidence="1 2">CFWR-12</strain>
    </source>
</reference>
<dbReference type="Proteomes" id="UP000832097">
    <property type="component" value="Chromosome"/>
</dbReference>
<dbReference type="EMBL" id="CP094528">
    <property type="protein sequence ID" value="UOE44098.1"/>
    <property type="molecule type" value="Genomic_DNA"/>
</dbReference>
<dbReference type="InterPro" id="IPR008930">
    <property type="entry name" value="Terpenoid_cyclase/PrenylTrfase"/>
</dbReference>
<evidence type="ECO:0000313" key="1">
    <source>
        <dbReference type="EMBL" id="UOE44098.1"/>
    </source>
</evidence>
<sequence length="327" mass="36830">MSEASASMARMDAIDWLLDADPAIRWQVARDLLDAPDDEVAAERARAATEGWGAELLARQADDGYWGGHEYGEEGARNSVMWTLQILRNFGIDPADPRVAGAIDRVRDGVTWREFDDRPYFSGEEEACVNGGVLANAAYFGQLGAGSSEIVRRLFDEQRADGGWNCEPDSDRSSIDTTMCVLEGLLAYERAIEAGDDGADPALLDTVRDARRRGEEYLLARQLYRRRSTGEVVKQRYLELSFPTYWWYDVLRALDYFRATGASADPRLADPLDLLRSQRLDDGRWPAGRPKRGHDAYEIDVPEGEPSPWNTLRALRVLRWAETEHPE</sequence>
<keyword evidence="2" id="KW-1185">Reference proteome</keyword>
<evidence type="ECO:0008006" key="3">
    <source>
        <dbReference type="Google" id="ProtNLM"/>
    </source>
</evidence>
<organism evidence="1 2">
    <name type="scientific">Agromyces larvae</name>
    <dbReference type="NCBI Taxonomy" id="2929802"/>
    <lineage>
        <taxon>Bacteria</taxon>
        <taxon>Bacillati</taxon>
        <taxon>Actinomycetota</taxon>
        <taxon>Actinomycetes</taxon>
        <taxon>Micrococcales</taxon>
        <taxon>Microbacteriaceae</taxon>
        <taxon>Agromyces</taxon>
    </lineage>
</organism>
<evidence type="ECO:0000313" key="2">
    <source>
        <dbReference type="Proteomes" id="UP000832097"/>
    </source>
</evidence>
<accession>A0ABY4C2A0</accession>
<dbReference type="SUPFAM" id="SSF48239">
    <property type="entry name" value="Terpenoid cyclases/Protein prenyltransferases"/>
    <property type="match status" value="1"/>
</dbReference>
<proteinExistence type="predicted"/>
<protein>
    <recommendedName>
        <fullName evidence="3">Squalene cyclase C-terminal domain-containing protein</fullName>
    </recommendedName>
</protein>
<dbReference type="Gene3D" id="1.50.10.20">
    <property type="match status" value="1"/>
</dbReference>
<name>A0ABY4C2A0_9MICO</name>
<dbReference type="RefSeq" id="WP_243555627.1">
    <property type="nucleotide sequence ID" value="NZ_CP094528.1"/>
</dbReference>